<dbReference type="PROSITE" id="PS01156">
    <property type="entry name" value="TONB_DEPENDENT_REC_2"/>
    <property type="match status" value="1"/>
</dbReference>
<keyword evidence="6 14" id="KW-0732">Signal</keyword>
<dbReference type="Pfam" id="PF07715">
    <property type="entry name" value="Plug"/>
    <property type="match status" value="1"/>
</dbReference>
<evidence type="ECO:0000256" key="9">
    <source>
        <dbReference type="ARBA" id="ARBA00023077"/>
    </source>
</evidence>
<dbReference type="GO" id="GO:0006826">
    <property type="term" value="P:iron ion transport"/>
    <property type="evidence" value="ECO:0007669"/>
    <property type="project" value="UniProtKB-KW"/>
</dbReference>
<dbReference type="STRING" id="1166337.SAMN05192580_3442"/>
<evidence type="ECO:0000256" key="4">
    <source>
        <dbReference type="ARBA" id="ARBA00022496"/>
    </source>
</evidence>
<dbReference type="RefSeq" id="WP_093316353.1">
    <property type="nucleotide sequence ID" value="NZ_FOZG01000003.1"/>
</dbReference>
<comment type="subcellular location">
    <subcellularLocation>
        <location evidence="1 12">Cell outer membrane</location>
        <topology evidence="1 12">Multi-pass membrane protein</topology>
    </subcellularLocation>
</comment>
<dbReference type="SUPFAM" id="SSF56935">
    <property type="entry name" value="Porins"/>
    <property type="match status" value="1"/>
</dbReference>
<evidence type="ECO:0000256" key="8">
    <source>
        <dbReference type="ARBA" id="ARBA00023065"/>
    </source>
</evidence>
<dbReference type="InterPro" id="IPR036942">
    <property type="entry name" value="Beta-barrel_TonB_sf"/>
</dbReference>
<evidence type="ECO:0000256" key="12">
    <source>
        <dbReference type="PROSITE-ProRule" id="PRU01360"/>
    </source>
</evidence>
<dbReference type="InterPro" id="IPR012910">
    <property type="entry name" value="Plug_dom"/>
</dbReference>
<feature type="chain" id="PRO_5011453870" evidence="14">
    <location>
        <begin position="22"/>
        <end position="798"/>
    </location>
</feature>
<dbReference type="PROSITE" id="PS52016">
    <property type="entry name" value="TONB_DEPENDENT_REC_3"/>
    <property type="match status" value="1"/>
</dbReference>
<dbReference type="GO" id="GO:0009279">
    <property type="term" value="C:cell outer membrane"/>
    <property type="evidence" value="ECO:0007669"/>
    <property type="project" value="UniProtKB-SubCell"/>
</dbReference>
<evidence type="ECO:0000256" key="3">
    <source>
        <dbReference type="ARBA" id="ARBA00022452"/>
    </source>
</evidence>
<keyword evidence="9" id="KW-0798">TonB box</keyword>
<dbReference type="InterPro" id="IPR039426">
    <property type="entry name" value="TonB-dep_rcpt-like"/>
</dbReference>
<dbReference type="Gene3D" id="2.40.170.20">
    <property type="entry name" value="TonB-dependent receptor, beta-barrel domain"/>
    <property type="match status" value="1"/>
</dbReference>
<dbReference type="PANTHER" id="PTHR32552:SF81">
    <property type="entry name" value="TONB-DEPENDENT OUTER MEMBRANE RECEPTOR"/>
    <property type="match status" value="1"/>
</dbReference>
<evidence type="ECO:0000256" key="14">
    <source>
        <dbReference type="SAM" id="SignalP"/>
    </source>
</evidence>
<keyword evidence="4" id="KW-0410">Iron transport</keyword>
<feature type="domain" description="TonB-dependent receptor plug" evidence="15">
    <location>
        <begin position="55"/>
        <end position="164"/>
    </location>
</feature>
<accession>A0A1I6M4K9</accession>
<organism evidence="16 17">
    <name type="scientific">Sphingomonas jatrophae</name>
    <dbReference type="NCBI Taxonomy" id="1166337"/>
    <lineage>
        <taxon>Bacteria</taxon>
        <taxon>Pseudomonadati</taxon>
        <taxon>Pseudomonadota</taxon>
        <taxon>Alphaproteobacteria</taxon>
        <taxon>Sphingomonadales</taxon>
        <taxon>Sphingomonadaceae</taxon>
        <taxon>Sphingomonas</taxon>
    </lineage>
</organism>
<keyword evidence="7" id="KW-0408">Iron</keyword>
<keyword evidence="8" id="KW-0406">Ion transport</keyword>
<dbReference type="AlphaFoldDB" id="A0A1I6M4K9"/>
<keyword evidence="11 12" id="KW-0998">Cell outer membrane</keyword>
<dbReference type="PANTHER" id="PTHR32552">
    <property type="entry name" value="FERRICHROME IRON RECEPTOR-RELATED"/>
    <property type="match status" value="1"/>
</dbReference>
<keyword evidence="10 12" id="KW-0472">Membrane</keyword>
<evidence type="ECO:0000256" key="6">
    <source>
        <dbReference type="ARBA" id="ARBA00022729"/>
    </source>
</evidence>
<name>A0A1I6M4K9_9SPHN</name>
<dbReference type="EMBL" id="FOZG01000003">
    <property type="protein sequence ID" value="SFS10620.1"/>
    <property type="molecule type" value="Genomic_DNA"/>
</dbReference>
<reference evidence="16 17" key="1">
    <citation type="submission" date="2016-10" db="EMBL/GenBank/DDBJ databases">
        <authorList>
            <person name="de Groot N.N."/>
        </authorList>
    </citation>
    <scope>NUCLEOTIDE SEQUENCE [LARGE SCALE GENOMIC DNA]</scope>
    <source>
        <strain evidence="16 17">S5-249</strain>
    </source>
</reference>
<evidence type="ECO:0000256" key="10">
    <source>
        <dbReference type="ARBA" id="ARBA00023136"/>
    </source>
</evidence>
<feature type="short sequence motif" description="TonB C-terminal box" evidence="13">
    <location>
        <begin position="781"/>
        <end position="798"/>
    </location>
</feature>
<evidence type="ECO:0000256" key="1">
    <source>
        <dbReference type="ARBA" id="ARBA00004571"/>
    </source>
</evidence>
<proteinExistence type="inferred from homology"/>
<gene>
    <name evidence="16" type="ORF">SAMN05192580_3442</name>
</gene>
<evidence type="ECO:0000313" key="17">
    <source>
        <dbReference type="Proteomes" id="UP000198824"/>
    </source>
</evidence>
<keyword evidence="2 12" id="KW-0813">Transport</keyword>
<evidence type="ECO:0000256" key="7">
    <source>
        <dbReference type="ARBA" id="ARBA00023004"/>
    </source>
</evidence>
<comment type="similarity">
    <text evidence="12">Belongs to the TonB-dependent receptor family.</text>
</comment>
<evidence type="ECO:0000256" key="11">
    <source>
        <dbReference type="ARBA" id="ARBA00023237"/>
    </source>
</evidence>
<evidence type="ECO:0000256" key="13">
    <source>
        <dbReference type="PROSITE-ProRule" id="PRU10144"/>
    </source>
</evidence>
<evidence type="ECO:0000256" key="2">
    <source>
        <dbReference type="ARBA" id="ARBA00022448"/>
    </source>
</evidence>
<feature type="signal peptide" evidence="14">
    <location>
        <begin position="1"/>
        <end position="21"/>
    </location>
</feature>
<evidence type="ECO:0000259" key="15">
    <source>
        <dbReference type="Pfam" id="PF07715"/>
    </source>
</evidence>
<keyword evidence="17" id="KW-1185">Reference proteome</keyword>
<protein>
    <submittedName>
        <fullName evidence="16">Iron complex outermembrane recepter protein</fullName>
    </submittedName>
</protein>
<dbReference type="InterPro" id="IPR010917">
    <property type="entry name" value="TonB_rcpt_CS"/>
</dbReference>
<evidence type="ECO:0000256" key="5">
    <source>
        <dbReference type="ARBA" id="ARBA00022692"/>
    </source>
</evidence>
<evidence type="ECO:0000313" key="16">
    <source>
        <dbReference type="EMBL" id="SFS10620.1"/>
    </source>
</evidence>
<keyword evidence="5 12" id="KW-0812">Transmembrane</keyword>
<dbReference type="OrthoDB" id="7510666at2"/>
<sequence length="798" mass="85787">MKLHLLCGAAAACLIADGASAQEAAPPAAPLTTAAADGGAIADIVVTARRREEALQDIPLAVQAFSGDALDTQRIENATDLSKLVPALTSSQSSRDEENYVIRGQSGSGASISGQQVTVPAYFAQVPLPIGEGGGPGFYYDLQNVQVLKGPQGTLFGRNSTGGAVLFEPRRPGDDFGGYVTVEYGNYDNRGVEGALNLPVGGTLKLRVAGKVLKRDGFTFNATTGRRQDDRDFASGRASLLWEPSDRFSNILVADILRSNTNGSSNLLAAVNPAATIPTLFRGAVQAALARQQAAGPRTTFSDTLGADRKRSFGISNITTFELGDNLTLKNIFGYRRFKQLNRFDYDGSALVILNFDTCQSAATCHPADPDQPWTLNVRQFTEEFQIQGQALDNRLKYIVGVFGADVDTPALNYSHQTSVFGSVTDANQDIDDTSRAVFANVSYGFAGPLEGLTATGGYRWTHDRRALTLYQVTSGRCVTGATGTLIADPAQAAPCRADFTAKANSDAYTIGLDYKLSPKTMVYVAHRQSYRAGGTNPLAAPVLLANPPIPDALSLFSYRPETLRDVEVGLKSDFDIGGWGFRTNIASYYQWLKDAQINQTFAVGTQTVSALVNAASARIKGAEAEVTIAPTRSLSLLVAYAYTDASYGAYLDYARRDATNAPTRQSGRIFPFTPRHKLNVNGRWTLPLPDTIGTVELAANWAHKSSILLGLVPFITLPNGTNIYDGESRQKPTDTVDLTVDWRKIGGSSFDLSLFATNLFDVTYKIGGASLINSGLGINQRIYNEPRMYGASLRYSF</sequence>
<keyword evidence="3 12" id="KW-1134">Transmembrane beta strand</keyword>
<dbReference type="Proteomes" id="UP000198824">
    <property type="component" value="Unassembled WGS sequence"/>
</dbReference>